<name>A0A5M3MBZ5_CONPW</name>
<reference evidence="2" key="1">
    <citation type="journal article" date="2012" name="Science">
        <title>The Paleozoic origin of enzymatic lignin decomposition reconstructed from 31 fungal genomes.</title>
        <authorList>
            <person name="Floudas D."/>
            <person name="Binder M."/>
            <person name="Riley R."/>
            <person name="Barry K."/>
            <person name="Blanchette R.A."/>
            <person name="Henrissat B."/>
            <person name="Martinez A.T."/>
            <person name="Otillar R."/>
            <person name="Spatafora J.W."/>
            <person name="Yadav J.S."/>
            <person name="Aerts A."/>
            <person name="Benoit I."/>
            <person name="Boyd A."/>
            <person name="Carlson A."/>
            <person name="Copeland A."/>
            <person name="Coutinho P.M."/>
            <person name="de Vries R.P."/>
            <person name="Ferreira P."/>
            <person name="Findley K."/>
            <person name="Foster B."/>
            <person name="Gaskell J."/>
            <person name="Glotzer D."/>
            <person name="Gorecki P."/>
            <person name="Heitman J."/>
            <person name="Hesse C."/>
            <person name="Hori C."/>
            <person name="Igarashi K."/>
            <person name="Jurgens J.A."/>
            <person name="Kallen N."/>
            <person name="Kersten P."/>
            <person name="Kohler A."/>
            <person name="Kuees U."/>
            <person name="Kumar T.K.A."/>
            <person name="Kuo A."/>
            <person name="LaButti K."/>
            <person name="Larrondo L.F."/>
            <person name="Lindquist E."/>
            <person name="Ling A."/>
            <person name="Lombard V."/>
            <person name="Lucas S."/>
            <person name="Lundell T."/>
            <person name="Martin R."/>
            <person name="McLaughlin D.J."/>
            <person name="Morgenstern I."/>
            <person name="Morin E."/>
            <person name="Murat C."/>
            <person name="Nagy L.G."/>
            <person name="Nolan M."/>
            <person name="Ohm R.A."/>
            <person name="Patyshakuliyeva A."/>
            <person name="Rokas A."/>
            <person name="Ruiz-Duenas F.J."/>
            <person name="Sabat G."/>
            <person name="Salamov A."/>
            <person name="Samejima M."/>
            <person name="Schmutz J."/>
            <person name="Slot J.C."/>
            <person name="St John F."/>
            <person name="Stenlid J."/>
            <person name="Sun H."/>
            <person name="Sun S."/>
            <person name="Syed K."/>
            <person name="Tsang A."/>
            <person name="Wiebenga A."/>
            <person name="Young D."/>
            <person name="Pisabarro A."/>
            <person name="Eastwood D.C."/>
            <person name="Martin F."/>
            <person name="Cullen D."/>
            <person name="Grigoriev I.V."/>
            <person name="Hibbett D.S."/>
        </authorList>
    </citation>
    <scope>NUCLEOTIDE SEQUENCE [LARGE SCALE GENOMIC DNA]</scope>
    <source>
        <strain evidence="2">RWD-64-598 SS2</strain>
    </source>
</reference>
<protein>
    <submittedName>
        <fullName evidence="1">Uncharacterized protein</fullName>
    </submittedName>
</protein>
<gene>
    <name evidence="1" type="ORF">CONPUDRAFT_157923</name>
</gene>
<dbReference type="GeneID" id="19203836"/>
<keyword evidence="2" id="KW-1185">Reference proteome</keyword>
<dbReference type="AlphaFoldDB" id="A0A5M3MBZ5"/>
<evidence type="ECO:0000313" key="1">
    <source>
        <dbReference type="EMBL" id="EIW76758.1"/>
    </source>
</evidence>
<proteinExistence type="predicted"/>
<evidence type="ECO:0000313" key="2">
    <source>
        <dbReference type="Proteomes" id="UP000053558"/>
    </source>
</evidence>
<comment type="caution">
    <text evidence="1">The sequence shown here is derived from an EMBL/GenBank/DDBJ whole genome shotgun (WGS) entry which is preliminary data.</text>
</comment>
<organism evidence="1 2">
    <name type="scientific">Coniophora puteana (strain RWD-64-598)</name>
    <name type="common">Brown rot fungus</name>
    <dbReference type="NCBI Taxonomy" id="741705"/>
    <lineage>
        <taxon>Eukaryota</taxon>
        <taxon>Fungi</taxon>
        <taxon>Dikarya</taxon>
        <taxon>Basidiomycota</taxon>
        <taxon>Agaricomycotina</taxon>
        <taxon>Agaricomycetes</taxon>
        <taxon>Agaricomycetidae</taxon>
        <taxon>Boletales</taxon>
        <taxon>Coniophorineae</taxon>
        <taxon>Coniophoraceae</taxon>
        <taxon>Coniophora</taxon>
    </lineage>
</organism>
<dbReference type="KEGG" id="cput:CONPUDRAFT_157923"/>
<dbReference type="EMBL" id="JH711585">
    <property type="protein sequence ID" value="EIW76758.1"/>
    <property type="molecule type" value="Genomic_DNA"/>
</dbReference>
<accession>A0A5M3MBZ5</accession>
<dbReference type="Proteomes" id="UP000053558">
    <property type="component" value="Unassembled WGS sequence"/>
</dbReference>
<dbReference type="RefSeq" id="XP_007773109.1">
    <property type="nucleotide sequence ID" value="XM_007774919.1"/>
</dbReference>
<sequence>MSQYVMSFINNNNIIVSRHSQEQFFTKTNLHNILLFRSWSQGLATLANFSDAPHTTMEIIFGMVLKTLDTINKRVHSLNPANHKKIIDVKFNSLQGVWQAKQRVT</sequence>